<comment type="subcellular location">
    <subcellularLocation>
        <location evidence="1">Cell membrane</location>
        <topology evidence="1">Multi-pass membrane protein</topology>
    </subcellularLocation>
</comment>
<gene>
    <name evidence="8" type="ORF">PCC79_00495</name>
</gene>
<keyword evidence="3" id="KW-1003">Cell membrane</keyword>
<feature type="transmembrane region" description="Helical" evidence="7">
    <location>
        <begin position="219"/>
        <end position="242"/>
    </location>
</feature>
<keyword evidence="5 7" id="KW-1133">Transmembrane helix</keyword>
<dbReference type="InterPro" id="IPR029020">
    <property type="entry name" value="Ammonium/urea_transptr"/>
</dbReference>
<evidence type="ECO:0000313" key="8">
    <source>
        <dbReference type="EMBL" id="WZW98721.1"/>
    </source>
</evidence>
<comment type="similarity">
    <text evidence="2">Belongs to the urea transporter family.</text>
</comment>
<dbReference type="Gene3D" id="1.10.3430.10">
    <property type="entry name" value="Ammonium transporter AmtB like domains"/>
    <property type="match status" value="1"/>
</dbReference>
<feature type="transmembrane region" description="Helical" evidence="7">
    <location>
        <begin position="93"/>
        <end position="115"/>
    </location>
</feature>
<dbReference type="PANTHER" id="PTHR10464:SF4">
    <property type="entry name" value="UREA TRANSPORTER"/>
    <property type="match status" value="1"/>
</dbReference>
<keyword evidence="4 7" id="KW-0812">Transmembrane</keyword>
<evidence type="ECO:0000256" key="2">
    <source>
        <dbReference type="ARBA" id="ARBA00005914"/>
    </source>
</evidence>
<keyword evidence="9" id="KW-1185">Reference proteome</keyword>
<dbReference type="Pfam" id="PF03253">
    <property type="entry name" value="UT"/>
    <property type="match status" value="1"/>
</dbReference>
<evidence type="ECO:0000256" key="3">
    <source>
        <dbReference type="ARBA" id="ARBA00022475"/>
    </source>
</evidence>
<reference evidence="8 9" key="1">
    <citation type="journal article" date="2023" name="Environ Microbiome">
        <title>A coral-associated actinobacterium mitigates coral bleaching under heat stress.</title>
        <authorList>
            <person name="Li J."/>
            <person name="Zou Y."/>
            <person name="Li Q."/>
            <person name="Zhang J."/>
            <person name="Bourne D.G."/>
            <person name="Lyu Y."/>
            <person name="Liu C."/>
            <person name="Zhang S."/>
        </authorList>
    </citation>
    <scope>NUCLEOTIDE SEQUENCE [LARGE SCALE GENOMIC DNA]</scope>
    <source>
        <strain evidence="8 9">SCSIO 13291</strain>
    </source>
</reference>
<protein>
    <submittedName>
        <fullName evidence="8">Urea transporter</fullName>
    </submittedName>
</protein>
<feature type="transmembrane region" description="Helical" evidence="7">
    <location>
        <begin position="28"/>
        <end position="51"/>
    </location>
</feature>
<dbReference type="PANTHER" id="PTHR10464">
    <property type="entry name" value="UREA TRANSPORTER"/>
    <property type="match status" value="1"/>
</dbReference>
<feature type="transmembrane region" description="Helical" evidence="7">
    <location>
        <begin position="196"/>
        <end position="213"/>
    </location>
</feature>
<evidence type="ECO:0000256" key="6">
    <source>
        <dbReference type="ARBA" id="ARBA00023136"/>
    </source>
</evidence>
<dbReference type="EMBL" id="CP115965">
    <property type="protein sequence ID" value="WZW98721.1"/>
    <property type="molecule type" value="Genomic_DNA"/>
</dbReference>
<name>A0ABZ3C7X6_9ACTN</name>
<keyword evidence="6 7" id="KW-0472">Membrane</keyword>
<accession>A0ABZ3C7X6</accession>
<evidence type="ECO:0000256" key="1">
    <source>
        <dbReference type="ARBA" id="ARBA00004651"/>
    </source>
</evidence>
<dbReference type="RefSeq" id="WP_232549326.1">
    <property type="nucleotide sequence ID" value="NZ_CP115965.1"/>
</dbReference>
<feature type="transmembrane region" description="Helical" evidence="7">
    <location>
        <begin position="273"/>
        <end position="289"/>
    </location>
</feature>
<proteinExistence type="inferred from homology"/>
<evidence type="ECO:0000256" key="4">
    <source>
        <dbReference type="ARBA" id="ARBA00022692"/>
    </source>
</evidence>
<organism evidence="8 9">
    <name type="scientific">Propioniciclava soli</name>
    <dbReference type="NCBI Taxonomy" id="2775081"/>
    <lineage>
        <taxon>Bacteria</taxon>
        <taxon>Bacillati</taxon>
        <taxon>Actinomycetota</taxon>
        <taxon>Actinomycetes</taxon>
        <taxon>Propionibacteriales</taxon>
        <taxon>Propionibacteriaceae</taxon>
        <taxon>Propioniciclava</taxon>
    </lineage>
</organism>
<evidence type="ECO:0000256" key="7">
    <source>
        <dbReference type="SAM" id="Phobius"/>
    </source>
</evidence>
<feature type="transmembrane region" description="Helical" evidence="7">
    <location>
        <begin position="122"/>
        <end position="146"/>
    </location>
</feature>
<dbReference type="Proteomes" id="UP001434337">
    <property type="component" value="Chromosome"/>
</dbReference>
<sequence>MNDLADRLPRPVTVLGRGVGQIYLQPNLLTGALILLGVALASPLMALLALLGTAVQTVSAAALGLSADDRHQGLDGYNGALVGCAAWVTFDGALWPAALATVLGAAACPAVGAWLARALAPLGLPVLTAPFCVVAGLTLLVVRTFVPATSYDAATGGGLLEIGTGWLSGISQVVLVENAWAGLVMLVGLCLAGWRVGAAAAVGSAIGLGLALLTGTPPAVVAAGLAGFSPVLTAIALGAVFLTPGARAWGWAAAGAAVTWVVSVGLALTPIPVYTWPFILTTWVFLLLTRRSGS</sequence>
<dbReference type="InterPro" id="IPR004937">
    <property type="entry name" value="Urea_transporter"/>
</dbReference>
<evidence type="ECO:0000256" key="5">
    <source>
        <dbReference type="ARBA" id="ARBA00022989"/>
    </source>
</evidence>
<evidence type="ECO:0000313" key="9">
    <source>
        <dbReference type="Proteomes" id="UP001434337"/>
    </source>
</evidence>